<sequence length="304" mass="34528">MKNTAKIIVKLAMLVLFLYVTPFYDGLLNCFENSQDFMHNLIYHQQVVAQDISLKKQLNVWSYNENLTLPKDEIKVETTLEDPMIVPGDNKQEKKENSSDASTDKKQNVPSNGKKIYIYNTHQDEKYQGGKTVMDAAVILAGHLEKKGYKVVLETNDFNAYCNTHGLTYNDLYTVSNKYLNDALVNYGGFDLCIDLHRDSVPRAYSYIKIGNKTYAKAMMVVAGSSSNVKSATKISTTLTDMVNKRKNGIMKHVMIRQEAYYNQYVHKGIVLMECGSDYNTFEEVKNTLGIVAQGIDELMKKGW</sequence>
<feature type="compositionally biased region" description="Basic and acidic residues" evidence="1">
    <location>
        <begin position="90"/>
        <end position="107"/>
    </location>
</feature>
<dbReference type="SUPFAM" id="SSF53187">
    <property type="entry name" value="Zn-dependent exopeptidases"/>
    <property type="match status" value="1"/>
</dbReference>
<evidence type="ECO:0000313" key="4">
    <source>
        <dbReference type="Proteomes" id="UP000295773"/>
    </source>
</evidence>
<proteinExistence type="predicted"/>
<dbReference type="Pfam" id="PF07454">
    <property type="entry name" value="SpoIIP"/>
    <property type="match status" value="1"/>
</dbReference>
<dbReference type="InterPro" id="IPR010897">
    <property type="entry name" value="Spore_II_P"/>
</dbReference>
<reference evidence="3 4" key="1">
    <citation type="submission" date="2019-03" db="EMBL/GenBank/DDBJ databases">
        <title>Genomic Encyclopedia of Type Strains, Phase IV (KMG-IV): sequencing the most valuable type-strain genomes for metagenomic binning, comparative biology and taxonomic classification.</title>
        <authorList>
            <person name="Goeker M."/>
        </authorList>
    </citation>
    <scope>NUCLEOTIDE SEQUENCE [LARGE SCALE GENOMIC DNA]</scope>
    <source>
        <strain evidence="3 4">DSM 29481</strain>
    </source>
</reference>
<dbReference type="Proteomes" id="UP000295773">
    <property type="component" value="Unassembled WGS sequence"/>
</dbReference>
<keyword evidence="2" id="KW-1133">Transmembrane helix</keyword>
<protein>
    <submittedName>
        <fullName evidence="3">Stage II sporulation protein P</fullName>
    </submittedName>
</protein>
<dbReference type="AlphaFoldDB" id="A0A4R3TPD9"/>
<keyword evidence="2" id="KW-0812">Transmembrane</keyword>
<feature type="transmembrane region" description="Helical" evidence="2">
    <location>
        <begin position="7"/>
        <end position="24"/>
    </location>
</feature>
<dbReference type="RefSeq" id="WP_132223404.1">
    <property type="nucleotide sequence ID" value="NZ_JANKBG010000001.1"/>
</dbReference>
<comment type="caution">
    <text evidence="3">The sequence shown here is derived from an EMBL/GenBank/DDBJ whole genome shotgun (WGS) entry which is preliminary data.</text>
</comment>
<evidence type="ECO:0000256" key="2">
    <source>
        <dbReference type="SAM" id="Phobius"/>
    </source>
</evidence>
<name>A0A4R3TPD9_9FIRM</name>
<dbReference type="EMBL" id="SMBP01000001">
    <property type="protein sequence ID" value="TCU63597.1"/>
    <property type="molecule type" value="Genomic_DNA"/>
</dbReference>
<organism evidence="3 4">
    <name type="scientific">Longicatena caecimuris</name>
    <dbReference type="NCBI Taxonomy" id="1796635"/>
    <lineage>
        <taxon>Bacteria</taxon>
        <taxon>Bacillati</taxon>
        <taxon>Bacillota</taxon>
        <taxon>Erysipelotrichia</taxon>
        <taxon>Erysipelotrichales</taxon>
        <taxon>Erysipelotrichaceae</taxon>
        <taxon>Longicatena</taxon>
    </lineage>
</organism>
<gene>
    <name evidence="3" type="ORF">EDD61_101251</name>
</gene>
<accession>A0A4R3TPD9</accession>
<keyword evidence="2" id="KW-0472">Membrane</keyword>
<evidence type="ECO:0000256" key="1">
    <source>
        <dbReference type="SAM" id="MobiDB-lite"/>
    </source>
</evidence>
<feature type="region of interest" description="Disordered" evidence="1">
    <location>
        <begin position="80"/>
        <end position="111"/>
    </location>
</feature>
<evidence type="ECO:0000313" key="3">
    <source>
        <dbReference type="EMBL" id="TCU63597.1"/>
    </source>
</evidence>
<keyword evidence="4" id="KW-1185">Reference proteome</keyword>